<evidence type="ECO:0000256" key="6">
    <source>
        <dbReference type="ARBA" id="ARBA00038425"/>
    </source>
</evidence>
<feature type="compositionally biased region" description="Basic residues" evidence="9">
    <location>
        <begin position="73"/>
        <end position="88"/>
    </location>
</feature>
<feature type="region of interest" description="Disordered" evidence="9">
    <location>
        <begin position="140"/>
        <end position="195"/>
    </location>
</feature>
<dbReference type="GO" id="GO:0000981">
    <property type="term" value="F:DNA-binding transcription factor activity, RNA polymerase II-specific"/>
    <property type="evidence" value="ECO:0007669"/>
    <property type="project" value="InterPro"/>
</dbReference>
<dbReference type="GO" id="GO:0005634">
    <property type="term" value="C:nucleus"/>
    <property type="evidence" value="ECO:0007669"/>
    <property type="project" value="UniProtKB-SubCell"/>
</dbReference>
<evidence type="ECO:0000256" key="1">
    <source>
        <dbReference type="ARBA" id="ARBA00004123"/>
    </source>
</evidence>
<dbReference type="PANTHER" id="PTHR24338">
    <property type="entry name" value="HOMEOBOX PROTEIN MSX"/>
    <property type="match status" value="1"/>
</dbReference>
<evidence type="ECO:0000259" key="10">
    <source>
        <dbReference type="PROSITE" id="PS50071"/>
    </source>
</evidence>
<dbReference type="InterPro" id="IPR050674">
    <property type="entry name" value="Msh_Homeobox_Regulators"/>
</dbReference>
<keyword evidence="3 7" id="KW-0238">DNA-binding</keyword>
<keyword evidence="12" id="KW-1185">Reference proteome</keyword>
<protein>
    <recommendedName>
        <fullName evidence="10">Homeobox domain-containing protein</fullName>
    </recommendedName>
</protein>
<dbReference type="PROSITE" id="PS50071">
    <property type="entry name" value="HOMEOBOX_2"/>
    <property type="match status" value="1"/>
</dbReference>
<evidence type="ECO:0000256" key="3">
    <source>
        <dbReference type="ARBA" id="ARBA00023125"/>
    </source>
</evidence>
<dbReference type="PROSITE" id="PS00027">
    <property type="entry name" value="HOMEOBOX_1"/>
    <property type="match status" value="1"/>
</dbReference>
<keyword evidence="5 7" id="KW-0539">Nucleus</keyword>
<evidence type="ECO:0000256" key="2">
    <source>
        <dbReference type="ARBA" id="ARBA00022473"/>
    </source>
</evidence>
<dbReference type="InterPro" id="IPR009057">
    <property type="entry name" value="Homeodomain-like_sf"/>
</dbReference>
<dbReference type="AlphaFoldDB" id="A0A6G0T466"/>
<dbReference type="InterPro" id="IPR017970">
    <property type="entry name" value="Homeobox_CS"/>
</dbReference>
<organism evidence="11 12">
    <name type="scientific">Aphis glycines</name>
    <name type="common">Soybean aphid</name>
    <dbReference type="NCBI Taxonomy" id="307491"/>
    <lineage>
        <taxon>Eukaryota</taxon>
        <taxon>Metazoa</taxon>
        <taxon>Ecdysozoa</taxon>
        <taxon>Arthropoda</taxon>
        <taxon>Hexapoda</taxon>
        <taxon>Insecta</taxon>
        <taxon>Pterygota</taxon>
        <taxon>Neoptera</taxon>
        <taxon>Paraneoptera</taxon>
        <taxon>Hemiptera</taxon>
        <taxon>Sternorrhyncha</taxon>
        <taxon>Aphidomorpha</taxon>
        <taxon>Aphidoidea</taxon>
        <taxon>Aphididae</taxon>
        <taxon>Aphidini</taxon>
        <taxon>Aphis</taxon>
        <taxon>Aphis</taxon>
    </lineage>
</organism>
<evidence type="ECO:0000313" key="11">
    <source>
        <dbReference type="EMBL" id="KAE9525208.1"/>
    </source>
</evidence>
<feature type="compositionally biased region" description="Basic and acidic residues" evidence="9">
    <location>
        <begin position="7"/>
        <end position="23"/>
    </location>
</feature>
<feature type="region of interest" description="Disordered" evidence="9">
    <location>
        <begin position="1"/>
        <end position="23"/>
    </location>
</feature>
<name>A0A6G0T466_APHGL</name>
<keyword evidence="4 7" id="KW-0371">Homeobox</keyword>
<keyword evidence="2" id="KW-0217">Developmental protein</keyword>
<evidence type="ECO:0000256" key="9">
    <source>
        <dbReference type="SAM" id="MobiDB-lite"/>
    </source>
</evidence>
<evidence type="ECO:0000256" key="7">
    <source>
        <dbReference type="PROSITE-ProRule" id="PRU00108"/>
    </source>
</evidence>
<dbReference type="CDD" id="cd00086">
    <property type="entry name" value="homeodomain"/>
    <property type="match status" value="1"/>
</dbReference>
<gene>
    <name evidence="11" type="ORF">AGLY_014393</name>
</gene>
<evidence type="ECO:0000256" key="4">
    <source>
        <dbReference type="ARBA" id="ARBA00023155"/>
    </source>
</evidence>
<dbReference type="OrthoDB" id="1867783at2759"/>
<dbReference type="Pfam" id="PF00046">
    <property type="entry name" value="Homeodomain"/>
    <property type="match status" value="1"/>
</dbReference>
<feature type="DNA-binding region" description="Homeobox" evidence="7">
    <location>
        <begin position="87"/>
        <end position="147"/>
    </location>
</feature>
<comment type="subcellular location">
    <subcellularLocation>
        <location evidence="1 7 8">Nucleus</location>
    </subcellularLocation>
</comment>
<comment type="caution">
    <text evidence="11">The sequence shown here is derived from an EMBL/GenBank/DDBJ whole genome shotgun (WGS) entry which is preliminary data.</text>
</comment>
<feature type="compositionally biased region" description="Low complexity" evidence="9">
    <location>
        <begin position="155"/>
        <end position="168"/>
    </location>
</feature>
<dbReference type="PANTHER" id="PTHR24338:SF0">
    <property type="entry name" value="MUSCLE SEGMENTATION HOMEOBOX"/>
    <property type="match status" value="1"/>
</dbReference>
<evidence type="ECO:0000313" key="12">
    <source>
        <dbReference type="Proteomes" id="UP000475862"/>
    </source>
</evidence>
<evidence type="ECO:0000256" key="8">
    <source>
        <dbReference type="RuleBase" id="RU000682"/>
    </source>
</evidence>
<sequence>MNLNTSERPENDDVLKTHNDDDQRRKPMFLFSVDYILNKAGETNAEDDTDQQNKQHFDWLYCTRFKPPKLDRIKRKDGKHRQKRRPGRNPRIPFTTQQVSVLEHEFRRSAYLGGTNEVHVLSDRLRLSESRIKIWFQNRRARERRDHHSGSLPGSSSTNSTNNSSQQQRLPISSTSAFKPLVPSHTYVEGNYSPS</sequence>
<feature type="region of interest" description="Disordered" evidence="9">
    <location>
        <begin position="73"/>
        <end position="97"/>
    </location>
</feature>
<feature type="domain" description="Homeobox" evidence="10">
    <location>
        <begin position="85"/>
        <end position="146"/>
    </location>
</feature>
<dbReference type="SUPFAM" id="SSF46689">
    <property type="entry name" value="Homeodomain-like"/>
    <property type="match status" value="1"/>
</dbReference>
<proteinExistence type="inferred from homology"/>
<dbReference type="Proteomes" id="UP000475862">
    <property type="component" value="Unassembled WGS sequence"/>
</dbReference>
<dbReference type="InterPro" id="IPR001356">
    <property type="entry name" value="HD"/>
</dbReference>
<dbReference type="SMART" id="SM00389">
    <property type="entry name" value="HOX"/>
    <property type="match status" value="1"/>
</dbReference>
<dbReference type="Gene3D" id="1.10.10.60">
    <property type="entry name" value="Homeodomain-like"/>
    <property type="match status" value="1"/>
</dbReference>
<dbReference type="GO" id="GO:0048598">
    <property type="term" value="P:embryonic morphogenesis"/>
    <property type="evidence" value="ECO:0007669"/>
    <property type="project" value="TreeGrafter"/>
</dbReference>
<dbReference type="GO" id="GO:0000977">
    <property type="term" value="F:RNA polymerase II transcription regulatory region sequence-specific DNA binding"/>
    <property type="evidence" value="ECO:0007669"/>
    <property type="project" value="TreeGrafter"/>
</dbReference>
<dbReference type="EMBL" id="VYZN01000062">
    <property type="protein sequence ID" value="KAE9525208.1"/>
    <property type="molecule type" value="Genomic_DNA"/>
</dbReference>
<reference evidence="11 12" key="1">
    <citation type="submission" date="2019-08" db="EMBL/GenBank/DDBJ databases">
        <title>The genome of the soybean aphid Biotype 1, its phylome, world population structure and adaptation to the North American continent.</title>
        <authorList>
            <person name="Giordano R."/>
            <person name="Donthu R.K."/>
            <person name="Hernandez A.G."/>
            <person name="Wright C.L."/>
            <person name="Zimin A.V."/>
        </authorList>
    </citation>
    <scope>NUCLEOTIDE SEQUENCE [LARGE SCALE GENOMIC DNA]</scope>
    <source>
        <tissue evidence="11">Whole aphids</tissue>
    </source>
</reference>
<accession>A0A6G0T466</accession>
<evidence type="ECO:0000256" key="5">
    <source>
        <dbReference type="ARBA" id="ARBA00023242"/>
    </source>
</evidence>
<comment type="similarity">
    <text evidence="6">Belongs to the Msh homeobox family.</text>
</comment>